<feature type="transmembrane region" description="Helical" evidence="6">
    <location>
        <begin position="233"/>
        <end position="253"/>
    </location>
</feature>
<feature type="transmembrane region" description="Helical" evidence="6">
    <location>
        <begin position="204"/>
        <end position="226"/>
    </location>
</feature>
<evidence type="ECO:0000256" key="4">
    <source>
        <dbReference type="ARBA" id="ARBA00023136"/>
    </source>
</evidence>
<dbReference type="PANTHER" id="PTHR24064">
    <property type="entry name" value="SOLUTE CARRIER FAMILY 22 MEMBER"/>
    <property type="match status" value="1"/>
</dbReference>
<evidence type="ECO:0000313" key="7">
    <source>
        <dbReference type="EMBL" id="KAK9115687.1"/>
    </source>
</evidence>
<feature type="compositionally biased region" description="Acidic residues" evidence="5">
    <location>
        <begin position="377"/>
        <end position="386"/>
    </location>
</feature>
<dbReference type="EMBL" id="JBBNAE010000006">
    <property type="protein sequence ID" value="KAK9115687.1"/>
    <property type="molecule type" value="Genomic_DNA"/>
</dbReference>
<keyword evidence="2 6" id="KW-0812">Transmembrane</keyword>
<dbReference type="InterPro" id="IPR036259">
    <property type="entry name" value="MFS_trans_sf"/>
</dbReference>
<feature type="transmembrane region" description="Helical" evidence="6">
    <location>
        <begin position="306"/>
        <end position="324"/>
    </location>
</feature>
<comment type="caution">
    <text evidence="7">The sequence shown here is derived from an EMBL/GenBank/DDBJ whole genome shotgun (WGS) entry which is preliminary data.</text>
</comment>
<evidence type="ECO:0000256" key="1">
    <source>
        <dbReference type="ARBA" id="ARBA00004141"/>
    </source>
</evidence>
<accession>A0AAP0NQ54</accession>
<comment type="subcellular location">
    <subcellularLocation>
        <location evidence="1">Membrane</location>
        <topology evidence="1">Multi-pass membrane protein</topology>
    </subcellularLocation>
</comment>
<dbReference type="GO" id="GO:0016020">
    <property type="term" value="C:membrane"/>
    <property type="evidence" value="ECO:0007669"/>
    <property type="project" value="UniProtKB-SubCell"/>
</dbReference>
<evidence type="ECO:0000256" key="6">
    <source>
        <dbReference type="SAM" id="Phobius"/>
    </source>
</evidence>
<dbReference type="SUPFAM" id="SSF103473">
    <property type="entry name" value="MFS general substrate transporter"/>
    <property type="match status" value="1"/>
</dbReference>
<keyword evidence="4 6" id="KW-0472">Membrane</keyword>
<dbReference type="Gene3D" id="1.20.1250.20">
    <property type="entry name" value="MFS general substrate transporter like domains"/>
    <property type="match status" value="1"/>
</dbReference>
<reference evidence="7 8" key="1">
    <citation type="submission" date="2024-01" db="EMBL/GenBank/DDBJ databases">
        <title>Genome assemblies of Stephania.</title>
        <authorList>
            <person name="Yang L."/>
        </authorList>
    </citation>
    <scope>NUCLEOTIDE SEQUENCE [LARGE SCALE GENOMIC DNA]</scope>
    <source>
        <strain evidence="7">QJT</strain>
        <tissue evidence="7">Leaf</tissue>
    </source>
</reference>
<dbReference type="Proteomes" id="UP001417504">
    <property type="component" value="Unassembled WGS sequence"/>
</dbReference>
<keyword evidence="3 6" id="KW-1133">Transmembrane helix</keyword>
<evidence type="ECO:0000256" key="3">
    <source>
        <dbReference type="ARBA" id="ARBA00022989"/>
    </source>
</evidence>
<dbReference type="AlphaFoldDB" id="A0AAP0NQ54"/>
<name>A0AAP0NQ54_9MAGN</name>
<evidence type="ECO:0000313" key="8">
    <source>
        <dbReference type="Proteomes" id="UP001417504"/>
    </source>
</evidence>
<evidence type="ECO:0000256" key="5">
    <source>
        <dbReference type="SAM" id="MobiDB-lite"/>
    </source>
</evidence>
<feature type="region of interest" description="Disordered" evidence="5">
    <location>
        <begin position="364"/>
        <end position="386"/>
    </location>
</feature>
<sequence>MDHQEERAVMINNHDHDHLPTTNSSSPPLITTRLTVEEVIEDHVGSFGFSQLLHVFLVSIAWTFDSQNTLVTIFTDAQPSWACKGGGTWCSVSGPTGPGSICGAEPGSWEWAGGSGGSTVAEWGLVCERKFLAGLPACLFFIGSLLVPNSGVTKGSSGEREYGSLWSASWAARRMLLMMAAGFGVGFVYYGIQLNVENLSFNLYFTVALNALMEIPAVFLGSVLLSFMNRRTLLAWSAYVAGVSCLLCGVFAGKSRSGENKLRGSWPQLGAEAVGFMAASTAFDVMYIYCVELFPTNTRNIAVSLLRQALMLGAAIAPILVVVGRLSPSFSFLVFGCLAILSGILMYWLPETRNAPLYETLEQQEEEEKLDNSWGSDEAELELSKQ</sequence>
<protein>
    <submittedName>
        <fullName evidence="7">Uncharacterized protein</fullName>
    </submittedName>
</protein>
<keyword evidence="8" id="KW-1185">Reference proteome</keyword>
<feature type="transmembrane region" description="Helical" evidence="6">
    <location>
        <begin position="273"/>
        <end position="294"/>
    </location>
</feature>
<organism evidence="7 8">
    <name type="scientific">Stephania japonica</name>
    <dbReference type="NCBI Taxonomy" id="461633"/>
    <lineage>
        <taxon>Eukaryota</taxon>
        <taxon>Viridiplantae</taxon>
        <taxon>Streptophyta</taxon>
        <taxon>Embryophyta</taxon>
        <taxon>Tracheophyta</taxon>
        <taxon>Spermatophyta</taxon>
        <taxon>Magnoliopsida</taxon>
        <taxon>Ranunculales</taxon>
        <taxon>Menispermaceae</taxon>
        <taxon>Menispermoideae</taxon>
        <taxon>Cissampelideae</taxon>
        <taxon>Stephania</taxon>
    </lineage>
</organism>
<evidence type="ECO:0000256" key="2">
    <source>
        <dbReference type="ARBA" id="ARBA00022692"/>
    </source>
</evidence>
<feature type="transmembrane region" description="Helical" evidence="6">
    <location>
        <begin position="330"/>
        <end position="349"/>
    </location>
</feature>
<gene>
    <name evidence="7" type="ORF">Sjap_014634</name>
</gene>
<feature type="transmembrane region" description="Helical" evidence="6">
    <location>
        <begin position="175"/>
        <end position="192"/>
    </location>
</feature>
<proteinExistence type="predicted"/>